<dbReference type="InterPro" id="IPR019931">
    <property type="entry name" value="LPXTG_anchor"/>
</dbReference>
<evidence type="ECO:0000256" key="2">
    <source>
        <dbReference type="ARBA" id="ARBA00022525"/>
    </source>
</evidence>
<feature type="chain" id="PRO_5009522949" description="Cohesin domain-containing protein" evidence="4">
    <location>
        <begin position="25"/>
        <end position="214"/>
    </location>
</feature>
<evidence type="ECO:0008006" key="9">
    <source>
        <dbReference type="Google" id="ProtNLM"/>
    </source>
</evidence>
<evidence type="ECO:0000313" key="8">
    <source>
        <dbReference type="Proteomes" id="UP000177871"/>
    </source>
</evidence>
<keyword evidence="2" id="KW-0964">Secreted</keyword>
<evidence type="ECO:0000259" key="5">
    <source>
        <dbReference type="Pfam" id="PF00746"/>
    </source>
</evidence>
<proteinExistence type="predicted"/>
<protein>
    <recommendedName>
        <fullName evidence="9">Cohesin domain-containing protein</fullName>
    </recommendedName>
</protein>
<dbReference type="GO" id="GO:0030246">
    <property type="term" value="F:carbohydrate binding"/>
    <property type="evidence" value="ECO:0007669"/>
    <property type="project" value="InterPro"/>
</dbReference>
<feature type="domain" description="Cohesin" evidence="6">
    <location>
        <begin position="29"/>
        <end position="155"/>
    </location>
</feature>
<feature type="signal peptide" evidence="4">
    <location>
        <begin position="1"/>
        <end position="24"/>
    </location>
</feature>
<dbReference type="CDD" id="cd08547">
    <property type="entry name" value="Type_II_cohesin"/>
    <property type="match status" value="1"/>
</dbReference>
<dbReference type="AlphaFoldDB" id="A0A1F6A3Y8"/>
<dbReference type="Pfam" id="PF00963">
    <property type="entry name" value="Cohesin"/>
    <property type="match status" value="1"/>
</dbReference>
<gene>
    <name evidence="7" type="ORF">A2721_00095</name>
</gene>
<dbReference type="Gene3D" id="2.60.40.680">
    <property type="match status" value="1"/>
</dbReference>
<dbReference type="GO" id="GO:0000272">
    <property type="term" value="P:polysaccharide catabolic process"/>
    <property type="evidence" value="ECO:0007669"/>
    <property type="project" value="InterPro"/>
</dbReference>
<evidence type="ECO:0000256" key="3">
    <source>
        <dbReference type="ARBA" id="ARBA00023088"/>
    </source>
</evidence>
<evidence type="ECO:0000256" key="4">
    <source>
        <dbReference type="SAM" id="SignalP"/>
    </source>
</evidence>
<dbReference type="STRING" id="1798381.A2721_00095"/>
<evidence type="ECO:0000313" key="7">
    <source>
        <dbReference type="EMBL" id="OGG19224.1"/>
    </source>
</evidence>
<feature type="domain" description="Gram-positive cocci surface proteins LPxTG" evidence="5">
    <location>
        <begin position="180"/>
        <end position="211"/>
    </location>
</feature>
<keyword evidence="4" id="KW-0732">Signal</keyword>
<dbReference type="SUPFAM" id="SSF49384">
    <property type="entry name" value="Carbohydrate-binding domain"/>
    <property type="match status" value="1"/>
</dbReference>
<keyword evidence="3" id="KW-0572">Peptidoglycan-anchor</keyword>
<dbReference type="Pfam" id="PF00746">
    <property type="entry name" value="Gram_pos_anchor"/>
    <property type="match status" value="1"/>
</dbReference>
<sequence>MKKRVVLVLPVFFVFLFTARPAWAASLSLSPASVTKNVGEVFTVDIVLDTAGEAVSGATAILNYDTAKLQVQDDDSAATGVNIKSGPTLSQVLTNTVDTTAGKIRYDAGNLGSTFTGRGVLATIRLKPVAAGTAQVSFVFDPNSTTDTSAVAAASGPTSLLDTVNDGNYTIDVAGTASSESLPQTGIVEESLKLLSGGLLLVLAAVFLVRKAYF</sequence>
<keyword evidence="1" id="KW-0134">Cell wall</keyword>
<name>A0A1F6A3Y8_9BACT</name>
<comment type="caution">
    <text evidence="7">The sequence shown here is derived from an EMBL/GenBank/DDBJ whole genome shotgun (WGS) entry which is preliminary data.</text>
</comment>
<reference evidence="7 8" key="1">
    <citation type="journal article" date="2016" name="Nat. Commun.">
        <title>Thousands of microbial genomes shed light on interconnected biogeochemical processes in an aquifer system.</title>
        <authorList>
            <person name="Anantharaman K."/>
            <person name="Brown C.T."/>
            <person name="Hug L.A."/>
            <person name="Sharon I."/>
            <person name="Castelle C.J."/>
            <person name="Probst A.J."/>
            <person name="Thomas B.C."/>
            <person name="Singh A."/>
            <person name="Wilkins M.J."/>
            <person name="Karaoz U."/>
            <person name="Brodie E.L."/>
            <person name="Williams K.H."/>
            <person name="Hubbard S.S."/>
            <person name="Banfield J.F."/>
        </authorList>
    </citation>
    <scope>NUCLEOTIDE SEQUENCE [LARGE SCALE GENOMIC DNA]</scope>
</reference>
<evidence type="ECO:0000259" key="6">
    <source>
        <dbReference type="Pfam" id="PF00963"/>
    </source>
</evidence>
<dbReference type="NCBIfam" id="TIGR01167">
    <property type="entry name" value="LPXTG_anchor"/>
    <property type="match status" value="1"/>
</dbReference>
<organism evidence="7 8">
    <name type="scientific">Candidatus Gottesmanbacteria bacterium RIFCSPHIGHO2_01_FULL_47_48</name>
    <dbReference type="NCBI Taxonomy" id="1798381"/>
    <lineage>
        <taxon>Bacteria</taxon>
        <taxon>Candidatus Gottesmaniibacteriota</taxon>
    </lineage>
</organism>
<dbReference type="Proteomes" id="UP000177871">
    <property type="component" value="Unassembled WGS sequence"/>
</dbReference>
<accession>A0A1F6A3Y8</accession>
<dbReference type="InterPro" id="IPR008965">
    <property type="entry name" value="CBM2/CBM3_carb-bd_dom_sf"/>
</dbReference>
<dbReference type="InterPro" id="IPR002102">
    <property type="entry name" value="Cohesin_dom"/>
</dbReference>
<evidence type="ECO:0000256" key="1">
    <source>
        <dbReference type="ARBA" id="ARBA00022512"/>
    </source>
</evidence>
<dbReference type="EMBL" id="MFJK01000008">
    <property type="protein sequence ID" value="OGG19224.1"/>
    <property type="molecule type" value="Genomic_DNA"/>
</dbReference>